<dbReference type="EMBL" id="BGPR01022193">
    <property type="protein sequence ID" value="GBN88259.1"/>
    <property type="molecule type" value="Genomic_DNA"/>
</dbReference>
<proteinExistence type="predicted"/>
<evidence type="ECO:0000313" key="2">
    <source>
        <dbReference type="EMBL" id="GBN88280.1"/>
    </source>
</evidence>
<sequence length="100" mass="11768">MQFLFGFTSNDPHLLTFIKNAFEPPPDINQTRRRKRDVFLTLNNFRFCAAPRANPVNYLTPVEILEALNFDDFDLNSLSEEDNNYQMDHNLRDDNNVNDD</sequence>
<dbReference type="AlphaFoldDB" id="A0A4Y2SLS0"/>
<comment type="caution">
    <text evidence="2">The sequence shown here is derived from an EMBL/GenBank/DDBJ whole genome shotgun (WGS) entry which is preliminary data.</text>
</comment>
<name>A0A4Y2SLS0_ARAVE</name>
<dbReference type="Proteomes" id="UP000499080">
    <property type="component" value="Unassembled WGS sequence"/>
</dbReference>
<evidence type="ECO:0000313" key="1">
    <source>
        <dbReference type="EMBL" id="GBN88259.1"/>
    </source>
</evidence>
<evidence type="ECO:0000313" key="3">
    <source>
        <dbReference type="Proteomes" id="UP000499080"/>
    </source>
</evidence>
<reference evidence="2 3" key="1">
    <citation type="journal article" date="2019" name="Sci. Rep.">
        <title>Orb-weaving spider Araneus ventricosus genome elucidates the spidroin gene catalogue.</title>
        <authorList>
            <person name="Kono N."/>
            <person name="Nakamura H."/>
            <person name="Ohtoshi R."/>
            <person name="Moran D.A.P."/>
            <person name="Shinohara A."/>
            <person name="Yoshida Y."/>
            <person name="Fujiwara M."/>
            <person name="Mori M."/>
            <person name="Tomita M."/>
            <person name="Arakawa K."/>
        </authorList>
    </citation>
    <scope>NUCLEOTIDE SEQUENCE [LARGE SCALE GENOMIC DNA]</scope>
</reference>
<organism evidence="2 3">
    <name type="scientific">Araneus ventricosus</name>
    <name type="common">Orbweaver spider</name>
    <name type="synonym">Epeira ventricosa</name>
    <dbReference type="NCBI Taxonomy" id="182803"/>
    <lineage>
        <taxon>Eukaryota</taxon>
        <taxon>Metazoa</taxon>
        <taxon>Ecdysozoa</taxon>
        <taxon>Arthropoda</taxon>
        <taxon>Chelicerata</taxon>
        <taxon>Arachnida</taxon>
        <taxon>Araneae</taxon>
        <taxon>Araneomorphae</taxon>
        <taxon>Entelegynae</taxon>
        <taxon>Araneoidea</taxon>
        <taxon>Araneidae</taxon>
        <taxon>Araneus</taxon>
    </lineage>
</organism>
<accession>A0A4Y2SLS0</accession>
<keyword evidence="3" id="KW-1185">Reference proteome</keyword>
<gene>
    <name evidence="1" type="ORF">AVEN_108474_1</name>
    <name evidence="2" type="ORF">AVEN_204918_1</name>
</gene>
<protein>
    <submittedName>
        <fullName evidence="2">Uncharacterized protein</fullName>
    </submittedName>
</protein>
<dbReference type="EMBL" id="BGPR01022209">
    <property type="protein sequence ID" value="GBN88280.1"/>
    <property type="molecule type" value="Genomic_DNA"/>
</dbReference>